<name>A0ABR4JDB4_9EURO</name>
<dbReference type="Proteomes" id="UP001610446">
    <property type="component" value="Unassembled WGS sequence"/>
</dbReference>
<comment type="caution">
    <text evidence="2">The sequence shown here is derived from an EMBL/GenBank/DDBJ whole genome shotgun (WGS) entry which is preliminary data.</text>
</comment>
<protein>
    <submittedName>
        <fullName evidence="2">Heterokaryon incompatibility protein-domain-containing protein</fullName>
    </submittedName>
</protein>
<dbReference type="Pfam" id="PF06985">
    <property type="entry name" value="HET"/>
    <property type="match status" value="1"/>
</dbReference>
<proteinExistence type="predicted"/>
<dbReference type="PANTHER" id="PTHR33112:SF16">
    <property type="entry name" value="HETEROKARYON INCOMPATIBILITY DOMAIN-CONTAINING PROTEIN"/>
    <property type="match status" value="1"/>
</dbReference>
<reference evidence="2 3" key="1">
    <citation type="submission" date="2024-07" db="EMBL/GenBank/DDBJ databases">
        <title>Section-level genome sequencing and comparative genomics of Aspergillus sections Usti and Cavernicolus.</title>
        <authorList>
            <consortium name="Lawrence Berkeley National Laboratory"/>
            <person name="Nybo J.L."/>
            <person name="Vesth T.C."/>
            <person name="Theobald S."/>
            <person name="Frisvad J.C."/>
            <person name="Larsen T.O."/>
            <person name="Kjaerboelling I."/>
            <person name="Rothschild-Mancinelli K."/>
            <person name="Lyhne E.K."/>
            <person name="Kogle M.E."/>
            <person name="Barry K."/>
            <person name="Clum A."/>
            <person name="Na H."/>
            <person name="Ledsgaard L."/>
            <person name="Lin J."/>
            <person name="Lipzen A."/>
            <person name="Kuo A."/>
            <person name="Riley R."/>
            <person name="Mondo S."/>
            <person name="Labutti K."/>
            <person name="Haridas S."/>
            <person name="Pangalinan J."/>
            <person name="Salamov A.A."/>
            <person name="Simmons B.A."/>
            <person name="Magnuson J.K."/>
            <person name="Chen J."/>
            <person name="Drula E."/>
            <person name="Henrissat B."/>
            <person name="Wiebenga A."/>
            <person name="Lubbers R.J."/>
            <person name="Gomes A.C."/>
            <person name="Makela M.R."/>
            <person name="Stajich J."/>
            <person name="Grigoriev I.V."/>
            <person name="Mortensen U.H."/>
            <person name="De Vries R.P."/>
            <person name="Baker S.E."/>
            <person name="Andersen M.R."/>
        </authorList>
    </citation>
    <scope>NUCLEOTIDE SEQUENCE [LARGE SCALE GENOMIC DNA]</scope>
    <source>
        <strain evidence="2 3">CBS 123904</strain>
    </source>
</reference>
<keyword evidence="3" id="KW-1185">Reference proteome</keyword>
<sequence length="494" mass="55266">MLTNVPRKYFRETGAASQRTRTTGSHLHRTGSACARTITSNAKPPTGFYPSRLLDVENLQSPKLVYRDEIAKTGDPYVVLSYVWGPAVWSPDQVYGYTLTTLSQEQLRVGLDTVLLPKALKVSVEVTAKLGFRYLWIDAPCILQDVPEDLAVELAQMATIYKHAAATIVAASSPSLDRGFLLPPQGLHPDDRGTSFHLGDTTIQPFLNEPILSRAWCLQEDIMSYRRLFFTTESISWHYMECIIDYNGIGEPYLPPFLSFCRAATKSECDSNEIYARWVNIRTEYCARILTYAGDKLNAISAVASEVARTTVWTYLAGLWRECLADDLLCVAGGDICSIYEPRARRPFEFEVLDCQVELGGRDPFGSVKWGYLDVQGKVVELGFRRVFSLERMEYADLELRSGAIATGSGEEGGLEDHEENDIVAYGVADPLDAPLSPNVRPLCLAVAEVLFREEIEGIMLLQDGDNGFRRVGYFCAYRPAIFQDVLQRVLRIS</sequence>
<feature type="domain" description="Heterokaryon incompatibility" evidence="1">
    <location>
        <begin position="77"/>
        <end position="220"/>
    </location>
</feature>
<evidence type="ECO:0000259" key="1">
    <source>
        <dbReference type="Pfam" id="PF06985"/>
    </source>
</evidence>
<organism evidence="2 3">
    <name type="scientific">Aspergillus pseudoustus</name>
    <dbReference type="NCBI Taxonomy" id="1810923"/>
    <lineage>
        <taxon>Eukaryota</taxon>
        <taxon>Fungi</taxon>
        <taxon>Dikarya</taxon>
        <taxon>Ascomycota</taxon>
        <taxon>Pezizomycotina</taxon>
        <taxon>Eurotiomycetes</taxon>
        <taxon>Eurotiomycetidae</taxon>
        <taxon>Eurotiales</taxon>
        <taxon>Aspergillaceae</taxon>
        <taxon>Aspergillus</taxon>
        <taxon>Aspergillus subgen. Nidulantes</taxon>
    </lineage>
</organism>
<accession>A0ABR4JDB4</accession>
<evidence type="ECO:0000313" key="2">
    <source>
        <dbReference type="EMBL" id="KAL2838039.1"/>
    </source>
</evidence>
<dbReference type="PANTHER" id="PTHR33112">
    <property type="entry name" value="DOMAIN PROTEIN, PUTATIVE-RELATED"/>
    <property type="match status" value="1"/>
</dbReference>
<gene>
    <name evidence="2" type="ORF">BJY01DRAFT_251162</name>
</gene>
<dbReference type="EMBL" id="JBFXLU010000151">
    <property type="protein sequence ID" value="KAL2838039.1"/>
    <property type="molecule type" value="Genomic_DNA"/>
</dbReference>
<dbReference type="InterPro" id="IPR010730">
    <property type="entry name" value="HET"/>
</dbReference>
<evidence type="ECO:0000313" key="3">
    <source>
        <dbReference type="Proteomes" id="UP001610446"/>
    </source>
</evidence>